<keyword evidence="8" id="KW-0460">Magnesium</keyword>
<dbReference type="SUPFAM" id="SSF55811">
    <property type="entry name" value="Nudix"/>
    <property type="match status" value="1"/>
</dbReference>
<dbReference type="GO" id="GO:0008413">
    <property type="term" value="F:8-oxo-7,8-dihydroguanosine triphosphate pyrophosphatase activity"/>
    <property type="evidence" value="ECO:0007669"/>
    <property type="project" value="TreeGrafter"/>
</dbReference>
<dbReference type="CDD" id="cd03425">
    <property type="entry name" value="NUDIX_MutT_NudA_like"/>
    <property type="match status" value="1"/>
</dbReference>
<dbReference type="GO" id="GO:0044715">
    <property type="term" value="F:8-oxo-dGDP phosphatase activity"/>
    <property type="evidence" value="ECO:0007669"/>
    <property type="project" value="TreeGrafter"/>
</dbReference>
<keyword evidence="5" id="KW-0479">Metal-binding</keyword>
<dbReference type="InterPro" id="IPR020084">
    <property type="entry name" value="NUDIX_hydrolase_CS"/>
</dbReference>
<evidence type="ECO:0000256" key="12">
    <source>
        <dbReference type="RuleBase" id="RU003476"/>
    </source>
</evidence>
<keyword evidence="15" id="KW-1185">Reference proteome</keyword>
<proteinExistence type="inferred from homology"/>
<dbReference type="InterPro" id="IPR047127">
    <property type="entry name" value="MutT-like"/>
</dbReference>
<dbReference type="InterPro" id="IPR015797">
    <property type="entry name" value="NUDIX_hydrolase-like_dom_sf"/>
</dbReference>
<dbReference type="EMBL" id="LVZK01000001">
    <property type="protein sequence ID" value="OAP87060.1"/>
    <property type="molecule type" value="Genomic_DNA"/>
</dbReference>
<keyword evidence="4" id="KW-0235">DNA replication</keyword>
<evidence type="ECO:0000313" key="15">
    <source>
        <dbReference type="Proteomes" id="UP000078368"/>
    </source>
</evidence>
<dbReference type="GO" id="GO:0006260">
    <property type="term" value="P:DNA replication"/>
    <property type="evidence" value="ECO:0007669"/>
    <property type="project" value="UniProtKB-KW"/>
</dbReference>
<dbReference type="GO" id="GO:0035539">
    <property type="term" value="F:8-oxo-7,8-dihydrodeoxyguanosine triphosphate pyrophosphatase activity"/>
    <property type="evidence" value="ECO:0007669"/>
    <property type="project" value="UniProtKB-EC"/>
</dbReference>
<comment type="catalytic activity">
    <reaction evidence="10">
        <text>8-oxo-dGTP + H2O = 8-oxo-dGMP + diphosphate + H(+)</text>
        <dbReference type="Rhea" id="RHEA:31575"/>
        <dbReference type="ChEBI" id="CHEBI:15377"/>
        <dbReference type="ChEBI" id="CHEBI:15378"/>
        <dbReference type="ChEBI" id="CHEBI:33019"/>
        <dbReference type="ChEBI" id="CHEBI:63224"/>
        <dbReference type="ChEBI" id="CHEBI:77896"/>
        <dbReference type="EC" id="3.6.1.55"/>
    </reaction>
</comment>
<evidence type="ECO:0000256" key="11">
    <source>
        <dbReference type="ARBA" id="ARBA00038905"/>
    </source>
</evidence>
<sequence length="142" mass="15461">MSALIVAAAIFAHSPRGLRVLAAQRSYPQELAGLWEFPGGKVEPGEDPESALRRELREELGIEVSIAAGVGVVAGPDGDWTLPGERRMRLWAAYAKGEPRLGQSHTALRWLGESDLESVPWLEGDLQILSPLARLMRSLGRP</sequence>
<dbReference type="InterPro" id="IPR000086">
    <property type="entry name" value="NUDIX_hydrolase_dom"/>
</dbReference>
<dbReference type="Gene3D" id="3.90.79.10">
    <property type="entry name" value="Nucleoside Triphosphate Pyrophosphohydrolase"/>
    <property type="match status" value="1"/>
</dbReference>
<dbReference type="PROSITE" id="PS51462">
    <property type="entry name" value="NUDIX"/>
    <property type="match status" value="1"/>
</dbReference>
<keyword evidence="6" id="KW-0227">DNA damage</keyword>
<dbReference type="InterPro" id="IPR020476">
    <property type="entry name" value="Nudix_hydrolase"/>
</dbReference>
<dbReference type="EC" id="3.6.1.55" evidence="11"/>
<dbReference type="PROSITE" id="PS00893">
    <property type="entry name" value="NUDIX_BOX"/>
    <property type="match status" value="1"/>
</dbReference>
<evidence type="ECO:0000256" key="6">
    <source>
        <dbReference type="ARBA" id="ARBA00022763"/>
    </source>
</evidence>
<dbReference type="AlphaFoldDB" id="A0A179B6L7"/>
<feature type="domain" description="Nudix hydrolase" evidence="13">
    <location>
        <begin position="3"/>
        <end position="134"/>
    </location>
</feature>
<evidence type="ECO:0000256" key="8">
    <source>
        <dbReference type="ARBA" id="ARBA00022842"/>
    </source>
</evidence>
<dbReference type="OrthoDB" id="9804442at2"/>
<evidence type="ECO:0000256" key="5">
    <source>
        <dbReference type="ARBA" id="ARBA00022723"/>
    </source>
</evidence>
<dbReference type="GO" id="GO:0044716">
    <property type="term" value="F:8-oxo-GDP phosphatase activity"/>
    <property type="evidence" value="ECO:0007669"/>
    <property type="project" value="TreeGrafter"/>
</dbReference>
<gene>
    <name evidence="14" type="ORF">A4H34_02835</name>
</gene>
<dbReference type="STRING" id="1823756.A4H34_02835"/>
<keyword evidence="3" id="KW-0515">Mutator protein</keyword>
<dbReference type="PANTHER" id="PTHR47707">
    <property type="entry name" value="8-OXO-DGTP DIPHOSPHATASE"/>
    <property type="match status" value="1"/>
</dbReference>
<organism evidence="14 15">
    <name type="scientific">Peptidiphaga gingivicola</name>
    <dbReference type="NCBI Taxonomy" id="2741497"/>
    <lineage>
        <taxon>Bacteria</taxon>
        <taxon>Bacillati</taxon>
        <taxon>Actinomycetota</taxon>
        <taxon>Actinomycetes</taxon>
        <taxon>Actinomycetales</taxon>
        <taxon>Actinomycetaceae</taxon>
        <taxon>Peptidiphaga</taxon>
    </lineage>
</organism>
<dbReference type="GO" id="GO:0046872">
    <property type="term" value="F:metal ion binding"/>
    <property type="evidence" value="ECO:0007669"/>
    <property type="project" value="UniProtKB-KW"/>
</dbReference>
<dbReference type="PRINTS" id="PR00502">
    <property type="entry name" value="NUDIXFAMILY"/>
</dbReference>
<dbReference type="PANTHER" id="PTHR47707:SF1">
    <property type="entry name" value="NUDIX HYDROLASE FAMILY PROTEIN"/>
    <property type="match status" value="1"/>
</dbReference>
<evidence type="ECO:0000256" key="2">
    <source>
        <dbReference type="ARBA" id="ARBA00005582"/>
    </source>
</evidence>
<name>A0A179B6L7_9ACTO</name>
<dbReference type="Pfam" id="PF00293">
    <property type="entry name" value="NUDIX"/>
    <property type="match status" value="1"/>
</dbReference>
<dbReference type="GO" id="GO:0006281">
    <property type="term" value="P:DNA repair"/>
    <property type="evidence" value="ECO:0007669"/>
    <property type="project" value="UniProtKB-KW"/>
</dbReference>
<keyword evidence="7 12" id="KW-0378">Hydrolase</keyword>
<accession>A0A179B6L7</accession>
<evidence type="ECO:0000256" key="9">
    <source>
        <dbReference type="ARBA" id="ARBA00023204"/>
    </source>
</evidence>
<evidence type="ECO:0000259" key="13">
    <source>
        <dbReference type="PROSITE" id="PS51462"/>
    </source>
</evidence>
<keyword evidence="9" id="KW-0234">DNA repair</keyword>
<evidence type="ECO:0000256" key="10">
    <source>
        <dbReference type="ARBA" id="ARBA00035861"/>
    </source>
</evidence>
<evidence type="ECO:0000256" key="7">
    <source>
        <dbReference type="ARBA" id="ARBA00022801"/>
    </source>
</evidence>
<evidence type="ECO:0000256" key="4">
    <source>
        <dbReference type="ARBA" id="ARBA00022705"/>
    </source>
</evidence>
<evidence type="ECO:0000256" key="1">
    <source>
        <dbReference type="ARBA" id="ARBA00001946"/>
    </source>
</evidence>
<reference evidence="14 15" key="1">
    <citation type="submission" date="2016-04" db="EMBL/GenBank/DDBJ databases">
        <title>Peptidophaga gingivicola gen. nov., sp. nov., isolated from human subgingival plaque.</title>
        <authorList>
            <person name="Beall C.J."/>
            <person name="Mokrzan E.M."/>
            <person name="Griffen A.L."/>
            <person name="Leys E.J."/>
        </authorList>
    </citation>
    <scope>NUCLEOTIDE SEQUENCE [LARGE SCALE GENOMIC DNA]</scope>
    <source>
        <strain evidence="14 15">BA112</strain>
    </source>
</reference>
<dbReference type="RefSeq" id="WP_040322959.1">
    <property type="nucleotide sequence ID" value="NZ_LVZK01000001.1"/>
</dbReference>
<evidence type="ECO:0000256" key="3">
    <source>
        <dbReference type="ARBA" id="ARBA00022457"/>
    </source>
</evidence>
<evidence type="ECO:0000313" key="14">
    <source>
        <dbReference type="EMBL" id="OAP87060.1"/>
    </source>
</evidence>
<protein>
    <recommendedName>
        <fullName evidence="11">8-oxo-dGTP diphosphatase</fullName>
        <ecNumber evidence="11">3.6.1.55</ecNumber>
    </recommendedName>
</protein>
<comment type="similarity">
    <text evidence="2 12">Belongs to the Nudix hydrolase family.</text>
</comment>
<comment type="cofactor">
    <cofactor evidence="1">
        <name>Mg(2+)</name>
        <dbReference type="ChEBI" id="CHEBI:18420"/>
    </cofactor>
</comment>
<dbReference type="Proteomes" id="UP000078368">
    <property type="component" value="Unassembled WGS sequence"/>
</dbReference>
<comment type="caution">
    <text evidence="14">The sequence shown here is derived from an EMBL/GenBank/DDBJ whole genome shotgun (WGS) entry which is preliminary data.</text>
</comment>